<accession>A0A8T2NVQ4</accession>
<dbReference type="OrthoDB" id="10653431at2759"/>
<gene>
    <name evidence="1" type="ORF">JZ751_021580</name>
</gene>
<evidence type="ECO:0000313" key="1">
    <source>
        <dbReference type="EMBL" id="KAG9340467.1"/>
    </source>
</evidence>
<organism evidence="1 2">
    <name type="scientific">Albula glossodonta</name>
    <name type="common">roundjaw bonefish</name>
    <dbReference type="NCBI Taxonomy" id="121402"/>
    <lineage>
        <taxon>Eukaryota</taxon>
        <taxon>Metazoa</taxon>
        <taxon>Chordata</taxon>
        <taxon>Craniata</taxon>
        <taxon>Vertebrata</taxon>
        <taxon>Euteleostomi</taxon>
        <taxon>Actinopterygii</taxon>
        <taxon>Neopterygii</taxon>
        <taxon>Teleostei</taxon>
        <taxon>Albuliformes</taxon>
        <taxon>Albulidae</taxon>
        <taxon>Albula</taxon>
    </lineage>
</organism>
<sequence>MLPPARSLNWGKGRVLSQDEIQCARGHRKSMKHVIVPEFQVVPKKRWSVLPQTSTLPPSPTIPPRYIQPLSHEEERSADRFLPPQRIHTSFLPPGRLLSPSFSPPSMPPPPVTNGVAVGTVGKTQRAEQRCHVRMQKKTAGLLGLFMDQHQNPVPSCFWVGSGPDLAGHRLAGINERGQRSTEFVFAVMPAWEPRGAFHQSGPRQAEMMSLRKAVPSEMHTSRESHE</sequence>
<proteinExistence type="predicted"/>
<keyword evidence="2" id="KW-1185">Reference proteome</keyword>
<dbReference type="EMBL" id="JAFBMS010000043">
    <property type="protein sequence ID" value="KAG9340467.1"/>
    <property type="molecule type" value="Genomic_DNA"/>
</dbReference>
<comment type="caution">
    <text evidence="1">The sequence shown here is derived from an EMBL/GenBank/DDBJ whole genome shotgun (WGS) entry which is preliminary data.</text>
</comment>
<protein>
    <submittedName>
        <fullName evidence="1">Uncharacterized protein</fullName>
    </submittedName>
</protein>
<evidence type="ECO:0000313" key="2">
    <source>
        <dbReference type="Proteomes" id="UP000824540"/>
    </source>
</evidence>
<dbReference type="Proteomes" id="UP000824540">
    <property type="component" value="Unassembled WGS sequence"/>
</dbReference>
<reference evidence="1" key="1">
    <citation type="thesis" date="2021" institute="BYU ScholarsArchive" country="Provo, UT, USA">
        <title>Applications of and Algorithms for Genome Assembly and Genomic Analyses with an Emphasis on Marine Teleosts.</title>
        <authorList>
            <person name="Pickett B.D."/>
        </authorList>
    </citation>
    <scope>NUCLEOTIDE SEQUENCE</scope>
    <source>
        <strain evidence="1">HI-2016</strain>
    </source>
</reference>
<dbReference type="AlphaFoldDB" id="A0A8T2NVQ4"/>
<name>A0A8T2NVQ4_9TELE</name>